<feature type="transmembrane region" description="Helical" evidence="8">
    <location>
        <begin position="6"/>
        <end position="28"/>
    </location>
</feature>
<evidence type="ECO:0000256" key="2">
    <source>
        <dbReference type="ARBA" id="ARBA00022448"/>
    </source>
</evidence>
<protein>
    <submittedName>
        <fullName evidence="9">Uncharacterized protein</fullName>
    </submittedName>
</protein>
<reference evidence="9" key="1">
    <citation type="submission" date="2022-03" db="EMBL/GenBank/DDBJ databases">
        <authorList>
            <person name="Martin C."/>
        </authorList>
    </citation>
    <scope>NUCLEOTIDE SEQUENCE</scope>
</reference>
<evidence type="ECO:0000256" key="3">
    <source>
        <dbReference type="ARBA" id="ARBA00022692"/>
    </source>
</evidence>
<keyword evidence="6 8" id="KW-0472">Membrane</keyword>
<feature type="transmembrane region" description="Helical" evidence="8">
    <location>
        <begin position="372"/>
        <end position="392"/>
    </location>
</feature>
<dbReference type="SUPFAM" id="SSF103473">
    <property type="entry name" value="MFS general substrate transporter"/>
    <property type="match status" value="1"/>
</dbReference>
<name>A0A8J1XEQ4_OWEFU</name>
<comment type="subcellular location">
    <subcellularLocation>
        <location evidence="1">Membrane</location>
        <topology evidence="1">Multi-pass membrane protein</topology>
    </subcellularLocation>
</comment>
<feature type="transmembrane region" description="Helical" evidence="8">
    <location>
        <begin position="334"/>
        <end position="351"/>
    </location>
</feature>
<evidence type="ECO:0000256" key="1">
    <source>
        <dbReference type="ARBA" id="ARBA00004141"/>
    </source>
</evidence>
<evidence type="ECO:0000313" key="9">
    <source>
        <dbReference type="EMBL" id="CAH1784346.1"/>
    </source>
</evidence>
<feature type="transmembrane region" description="Helical" evidence="8">
    <location>
        <begin position="398"/>
        <end position="420"/>
    </location>
</feature>
<proteinExistence type="predicted"/>
<dbReference type="Gene3D" id="1.20.1250.20">
    <property type="entry name" value="MFS general substrate transporter like domains"/>
    <property type="match status" value="2"/>
</dbReference>
<feature type="compositionally biased region" description="Basic and acidic residues" evidence="7">
    <location>
        <begin position="522"/>
        <end position="531"/>
    </location>
</feature>
<dbReference type="InterPro" id="IPR036259">
    <property type="entry name" value="MFS_trans_sf"/>
</dbReference>
<dbReference type="PROSITE" id="PS50835">
    <property type="entry name" value="IG_LIKE"/>
    <property type="match status" value="1"/>
</dbReference>
<evidence type="ECO:0000256" key="4">
    <source>
        <dbReference type="ARBA" id="ARBA00022847"/>
    </source>
</evidence>
<feature type="transmembrane region" description="Helical" evidence="8">
    <location>
        <begin position="198"/>
        <end position="220"/>
    </location>
</feature>
<dbReference type="CDD" id="cd17318">
    <property type="entry name" value="MFS_SLC17"/>
    <property type="match status" value="1"/>
</dbReference>
<dbReference type="InterPro" id="IPR050382">
    <property type="entry name" value="MFS_Na/Anion_cotransporter"/>
</dbReference>
<dbReference type="InterPro" id="IPR020846">
    <property type="entry name" value="MFS_dom"/>
</dbReference>
<keyword evidence="3 8" id="KW-0812">Transmembrane</keyword>
<dbReference type="GO" id="GO:0016020">
    <property type="term" value="C:membrane"/>
    <property type="evidence" value="ECO:0007669"/>
    <property type="project" value="UniProtKB-SubCell"/>
</dbReference>
<keyword evidence="5 8" id="KW-1133">Transmembrane helix</keyword>
<evidence type="ECO:0000256" key="6">
    <source>
        <dbReference type="ARBA" id="ARBA00023136"/>
    </source>
</evidence>
<dbReference type="PROSITE" id="PS51257">
    <property type="entry name" value="PROKAR_LIPOPROTEIN"/>
    <property type="match status" value="1"/>
</dbReference>
<feature type="transmembrane region" description="Helical" evidence="8">
    <location>
        <begin position="157"/>
        <end position="177"/>
    </location>
</feature>
<feature type="transmembrane region" description="Helical" evidence="8">
    <location>
        <begin position="296"/>
        <end position="314"/>
    </location>
</feature>
<comment type="caution">
    <text evidence="9">The sequence shown here is derived from an EMBL/GenBank/DDBJ whole genome shotgun (WGS) entry which is preliminary data.</text>
</comment>
<dbReference type="InterPro" id="IPR007110">
    <property type="entry name" value="Ig-like_dom"/>
</dbReference>
<dbReference type="OrthoDB" id="2985014at2759"/>
<dbReference type="FunFam" id="1.20.1250.20:FF:000003">
    <property type="entry name" value="Solute carrier family 17 member 3"/>
    <property type="match status" value="1"/>
</dbReference>
<feature type="transmembrane region" description="Helical" evidence="8">
    <location>
        <begin position="464"/>
        <end position="485"/>
    </location>
</feature>
<evidence type="ECO:0000256" key="5">
    <source>
        <dbReference type="ARBA" id="ARBA00022989"/>
    </source>
</evidence>
<dbReference type="Proteomes" id="UP000749559">
    <property type="component" value="Unassembled WGS sequence"/>
</dbReference>
<dbReference type="InterPro" id="IPR011701">
    <property type="entry name" value="MFS"/>
</dbReference>
<evidence type="ECO:0000313" key="10">
    <source>
        <dbReference type="Proteomes" id="UP000749559"/>
    </source>
</evidence>
<evidence type="ECO:0000256" key="7">
    <source>
        <dbReference type="SAM" id="MobiDB-lite"/>
    </source>
</evidence>
<sequence>MDNNKVPFWCSSRLGLAVIIFFGCLLLYAVRINLSVAMVCMVNHTALAIQDNPQVVLTNLTANATYNEANNTISDDDTLVCQMESGNGTTMEDGDFEWSKESQGHLFGAFFYGYMVSQFPGGYLAKKLGGKRVMGASMFITAICTLMTPIAARVSYFFILVLRVILGMCGGVVFPALHTVWANWAPPLETTKLVSNSYAGIYIGNVLTLATGGVLCKYGFDGGWPSIFYILGGFTVIWTVLWMVLTTDTPAEHKRISEVERDHIEKSIKVREGTQNDAEPKEEPPIPWCKMMTSPAVWAIIVSNTGCDWGGYTFLTNIPTYMKEVLKFDITSNGLYSCLPYLGMWAVINLAGLASDIVRRRGLLSTAWSRKVFDGIIGKMVPALFLIGLGFMNCTQQVAAVVLLTLGVSISGCQFSGFVVNHVDIAPRYAGILIGISNSIAACTGFIAPYVIGVITKDQTQGQWQIVFFISAAIYIITGIFYCIFASGEVQEWAKDKTVEDNELLPAKHAHNENAKLAATDDYSKETEALA</sequence>
<organism evidence="9 10">
    <name type="scientific">Owenia fusiformis</name>
    <name type="common">Polychaete worm</name>
    <dbReference type="NCBI Taxonomy" id="6347"/>
    <lineage>
        <taxon>Eukaryota</taxon>
        <taxon>Metazoa</taxon>
        <taxon>Spiralia</taxon>
        <taxon>Lophotrochozoa</taxon>
        <taxon>Annelida</taxon>
        <taxon>Polychaeta</taxon>
        <taxon>Sedentaria</taxon>
        <taxon>Canalipalpata</taxon>
        <taxon>Sabellida</taxon>
        <taxon>Oweniida</taxon>
        <taxon>Oweniidae</taxon>
        <taxon>Owenia</taxon>
    </lineage>
</organism>
<dbReference type="AlphaFoldDB" id="A0A8J1XEQ4"/>
<accession>A0A8J1XEQ4</accession>
<dbReference type="PANTHER" id="PTHR11662">
    <property type="entry name" value="SOLUTE CARRIER FAMILY 17"/>
    <property type="match status" value="1"/>
</dbReference>
<feature type="region of interest" description="Disordered" evidence="7">
    <location>
        <begin position="510"/>
        <end position="531"/>
    </location>
</feature>
<feature type="transmembrane region" description="Helical" evidence="8">
    <location>
        <begin position="133"/>
        <end position="151"/>
    </location>
</feature>
<feature type="transmembrane region" description="Helical" evidence="8">
    <location>
        <begin position="432"/>
        <end position="452"/>
    </location>
</feature>
<dbReference type="GO" id="GO:0015293">
    <property type="term" value="F:symporter activity"/>
    <property type="evidence" value="ECO:0007669"/>
    <property type="project" value="UniProtKB-KW"/>
</dbReference>
<dbReference type="EMBL" id="CAIIXF020000005">
    <property type="protein sequence ID" value="CAH1784346.1"/>
    <property type="molecule type" value="Genomic_DNA"/>
</dbReference>
<dbReference type="PROSITE" id="PS50850">
    <property type="entry name" value="MFS"/>
    <property type="match status" value="1"/>
</dbReference>
<dbReference type="PANTHER" id="PTHR11662:SF399">
    <property type="entry name" value="FI19708P1-RELATED"/>
    <property type="match status" value="1"/>
</dbReference>
<gene>
    <name evidence="9" type="ORF">OFUS_LOCUS10559</name>
</gene>
<keyword evidence="2" id="KW-0813">Transport</keyword>
<dbReference type="GO" id="GO:0006820">
    <property type="term" value="P:monoatomic anion transport"/>
    <property type="evidence" value="ECO:0007669"/>
    <property type="project" value="TreeGrafter"/>
</dbReference>
<dbReference type="Pfam" id="PF07690">
    <property type="entry name" value="MFS_1"/>
    <property type="match status" value="1"/>
</dbReference>
<keyword evidence="4" id="KW-0769">Symport</keyword>
<keyword evidence="10" id="KW-1185">Reference proteome</keyword>
<evidence type="ECO:0000256" key="8">
    <source>
        <dbReference type="SAM" id="Phobius"/>
    </source>
</evidence>
<feature type="transmembrane region" description="Helical" evidence="8">
    <location>
        <begin position="226"/>
        <end position="245"/>
    </location>
</feature>